<evidence type="ECO:0000256" key="1">
    <source>
        <dbReference type="SAM" id="MobiDB-lite"/>
    </source>
</evidence>
<feature type="domain" description="Protein kinase" evidence="2">
    <location>
        <begin position="193"/>
        <end position="581"/>
    </location>
</feature>
<dbReference type="SMART" id="SM00220">
    <property type="entry name" value="S_TKc"/>
    <property type="match status" value="1"/>
</dbReference>
<dbReference type="Gene3D" id="1.10.510.10">
    <property type="entry name" value="Transferase(Phosphotransferase) domain 1"/>
    <property type="match status" value="2"/>
</dbReference>
<feature type="region of interest" description="Disordered" evidence="1">
    <location>
        <begin position="387"/>
        <end position="417"/>
    </location>
</feature>
<evidence type="ECO:0000313" key="3">
    <source>
        <dbReference type="EMBL" id="KAK4222696.1"/>
    </source>
</evidence>
<dbReference type="EMBL" id="MU865458">
    <property type="protein sequence ID" value="KAK4222696.1"/>
    <property type="molecule type" value="Genomic_DNA"/>
</dbReference>
<protein>
    <submittedName>
        <fullName evidence="3">Heterokaryon incompatibility protein-domain-containing protein</fullName>
    </submittedName>
</protein>
<sequence>MKRLRNYFWGGPASASLAPTQPSIQAQGDPDANLKVFRRKLKELLVASGLEASHKFLPASVVSSLVTQDTVRSVLPHDTLPETVDFICRDATKLFLTLIVGGEIDASELQRVIIACQKHGMTDGFLPIEQMVCLGRPAQCQSKHLPALNVFHDEIWADISFRFYPDQGMFHSPVFTNTQFRYELKGGSVLPITWKSPHENDGHFSTVYEAIIHSDHHGEQALADKELRVALKKLKPLSSEPGYNVEKAWNHEASALQKISDLRHKNLIRPLAAIRCGPEFYIMFEWANGGSLRTLWQHQGHVPKDLTADRVMCFLEEIFGLSGALSTLHNTNTNTKTAKIVRRAVNLADVGTSASAKSSQRDLVEIRPDTTPATLSEHVPKIRFQLPSDDESHASEGDISYVSEGSDASGEEHWRHGDLKPDNILQFLGPGERTSRWMGSLKIADLGLAKQHMFATTRRNEKTNMQYTTSHYEAPEANRYMSTSHLPRSRRFDIWSMGCVLFEFVIVVLYGSKGLEAFYSEKQYVDDGTETLYFSVDASLGVARVSDVVTQWIRQILKDPECNRPRSAIADVVKLIRDRLLVVELPTEGMSMKDLERCRADAGELKDRLEDIWETALDDEESHGDYLFVTRNRSDIPIPTPARGKRPTLASTPSPLLGQDLQRKQRSLTLDTTWNFPVDNVFARAIFKSSFMSESEYFPGPSENNKLCPHCAQLDVLATRVWVETYGNIRTKMTDCDVHKLIFQALPTSIQHHDTAVEIFRSGSNLFLKDKVSPLLSICRPTVADTPFEAEKFDEIQIGLPKLPKTGSSDHFHLVSQWLQDCDTNHDSTCRRTGSSITTVATLPTRLIEVGNDTNEQIYLRVSKVLRESGQHSDLRYIALSHPWGDGARHNHFCTTWENFISRLHDGISVSDLPNTFRDAILVTRALGIKYIWIDSLCIIQGVDGDFNREAKFMETVFSSAYCVVAASQARGTSSGFLSNAPRRRDFIALGTRPDRTETVYLCQPIDDFQSHIIDGHLNKRGWVLQERALAQRTIYFAEAQTYFECGRGVRCETLTRMTNNQAAFLGDPNFPQLALTSTKGAQIRVYESLYKTYSRLEFSKPSDRPIAIAGLEQRLVAAFNTHGGYGVFDGDFFGRSLLWKRDSDDGMKKIDFSAGQMIEMPARKSYRVPSWSWMAYEGPITFMDIPFRGVEWHYRGENGIRSPWTPSTGSKNTSSTGGSWHTGNSEEKTNLTAWVTDFSVSFDKAKSRICFDQGPTPSYTRKQESKLRCVVVGRQKASAAEQAGQDTIDLELYVLAVMASPKEGRYDRYERVGVAAIPGSWIIQEEQEEIQIF</sequence>
<name>A0AAN7BED7_9PEZI</name>
<dbReference type="Pfam" id="PF07714">
    <property type="entry name" value="PK_Tyr_Ser-Thr"/>
    <property type="match status" value="1"/>
</dbReference>
<dbReference type="SUPFAM" id="SSF56112">
    <property type="entry name" value="Protein kinase-like (PK-like)"/>
    <property type="match status" value="1"/>
</dbReference>
<organism evidence="3 4">
    <name type="scientific">Podospora fimiseda</name>
    <dbReference type="NCBI Taxonomy" id="252190"/>
    <lineage>
        <taxon>Eukaryota</taxon>
        <taxon>Fungi</taxon>
        <taxon>Dikarya</taxon>
        <taxon>Ascomycota</taxon>
        <taxon>Pezizomycotina</taxon>
        <taxon>Sordariomycetes</taxon>
        <taxon>Sordariomycetidae</taxon>
        <taxon>Sordariales</taxon>
        <taxon>Podosporaceae</taxon>
        <taxon>Podospora</taxon>
    </lineage>
</organism>
<dbReference type="InterPro" id="IPR001245">
    <property type="entry name" value="Ser-Thr/Tyr_kinase_cat_dom"/>
</dbReference>
<dbReference type="PANTHER" id="PTHR33112">
    <property type="entry name" value="DOMAIN PROTEIN, PUTATIVE-RELATED"/>
    <property type="match status" value="1"/>
</dbReference>
<evidence type="ECO:0000313" key="4">
    <source>
        <dbReference type="Proteomes" id="UP001301958"/>
    </source>
</evidence>
<reference evidence="3" key="2">
    <citation type="submission" date="2023-05" db="EMBL/GenBank/DDBJ databases">
        <authorList>
            <consortium name="Lawrence Berkeley National Laboratory"/>
            <person name="Steindorff A."/>
            <person name="Hensen N."/>
            <person name="Bonometti L."/>
            <person name="Westerberg I."/>
            <person name="Brannstrom I.O."/>
            <person name="Guillou S."/>
            <person name="Cros-Aarteil S."/>
            <person name="Calhoun S."/>
            <person name="Haridas S."/>
            <person name="Kuo A."/>
            <person name="Mondo S."/>
            <person name="Pangilinan J."/>
            <person name="Riley R."/>
            <person name="Labutti K."/>
            <person name="Andreopoulos B."/>
            <person name="Lipzen A."/>
            <person name="Chen C."/>
            <person name="Yanf M."/>
            <person name="Daum C."/>
            <person name="Ng V."/>
            <person name="Clum A."/>
            <person name="Ohm R."/>
            <person name="Martin F."/>
            <person name="Silar P."/>
            <person name="Natvig D."/>
            <person name="Lalanne C."/>
            <person name="Gautier V."/>
            <person name="Ament-Velasquez S.L."/>
            <person name="Kruys A."/>
            <person name="Hutchinson M.I."/>
            <person name="Powell A.J."/>
            <person name="Barry K."/>
            <person name="Miller A.N."/>
            <person name="Grigoriev I.V."/>
            <person name="Debuchy R."/>
            <person name="Gladieux P."/>
            <person name="Thoren M.H."/>
            <person name="Johannesson H."/>
        </authorList>
    </citation>
    <scope>NUCLEOTIDE SEQUENCE</scope>
    <source>
        <strain evidence="3">CBS 990.96</strain>
    </source>
</reference>
<gene>
    <name evidence="3" type="ORF">QBC38DRAFT_448027</name>
</gene>
<accession>A0AAN7BED7</accession>
<evidence type="ECO:0000259" key="2">
    <source>
        <dbReference type="PROSITE" id="PS50011"/>
    </source>
</evidence>
<dbReference type="InterPro" id="IPR000719">
    <property type="entry name" value="Prot_kinase_dom"/>
</dbReference>
<dbReference type="InterPro" id="IPR010730">
    <property type="entry name" value="HET"/>
</dbReference>
<reference evidence="3" key="1">
    <citation type="journal article" date="2023" name="Mol. Phylogenet. Evol.">
        <title>Genome-scale phylogeny and comparative genomics of the fungal order Sordariales.</title>
        <authorList>
            <person name="Hensen N."/>
            <person name="Bonometti L."/>
            <person name="Westerberg I."/>
            <person name="Brannstrom I.O."/>
            <person name="Guillou S."/>
            <person name="Cros-Aarteil S."/>
            <person name="Calhoun S."/>
            <person name="Haridas S."/>
            <person name="Kuo A."/>
            <person name="Mondo S."/>
            <person name="Pangilinan J."/>
            <person name="Riley R."/>
            <person name="LaButti K."/>
            <person name="Andreopoulos B."/>
            <person name="Lipzen A."/>
            <person name="Chen C."/>
            <person name="Yan M."/>
            <person name="Daum C."/>
            <person name="Ng V."/>
            <person name="Clum A."/>
            <person name="Steindorff A."/>
            <person name="Ohm R.A."/>
            <person name="Martin F."/>
            <person name="Silar P."/>
            <person name="Natvig D.O."/>
            <person name="Lalanne C."/>
            <person name="Gautier V."/>
            <person name="Ament-Velasquez S.L."/>
            <person name="Kruys A."/>
            <person name="Hutchinson M.I."/>
            <person name="Powell A.J."/>
            <person name="Barry K."/>
            <person name="Miller A.N."/>
            <person name="Grigoriev I.V."/>
            <person name="Debuchy R."/>
            <person name="Gladieux P."/>
            <person name="Hiltunen Thoren M."/>
            <person name="Johannesson H."/>
        </authorList>
    </citation>
    <scope>NUCLEOTIDE SEQUENCE</scope>
    <source>
        <strain evidence="3">CBS 990.96</strain>
    </source>
</reference>
<dbReference type="PROSITE" id="PS50011">
    <property type="entry name" value="PROTEIN_KINASE_DOM"/>
    <property type="match status" value="1"/>
</dbReference>
<comment type="caution">
    <text evidence="3">The sequence shown here is derived from an EMBL/GenBank/DDBJ whole genome shotgun (WGS) entry which is preliminary data.</text>
</comment>
<proteinExistence type="predicted"/>
<dbReference type="Proteomes" id="UP001301958">
    <property type="component" value="Unassembled WGS sequence"/>
</dbReference>
<feature type="region of interest" description="Disordered" evidence="1">
    <location>
        <begin position="1202"/>
        <end position="1226"/>
    </location>
</feature>
<dbReference type="Pfam" id="PF06985">
    <property type="entry name" value="HET"/>
    <property type="match status" value="1"/>
</dbReference>
<feature type="compositionally biased region" description="Low complexity" evidence="1">
    <location>
        <begin position="1208"/>
        <end position="1220"/>
    </location>
</feature>
<dbReference type="GO" id="GO:0004672">
    <property type="term" value="F:protein kinase activity"/>
    <property type="evidence" value="ECO:0007669"/>
    <property type="project" value="InterPro"/>
</dbReference>
<dbReference type="PANTHER" id="PTHR33112:SF10">
    <property type="entry name" value="TOL"/>
    <property type="match status" value="1"/>
</dbReference>
<dbReference type="InterPro" id="IPR011009">
    <property type="entry name" value="Kinase-like_dom_sf"/>
</dbReference>
<keyword evidence="4" id="KW-1185">Reference proteome</keyword>
<dbReference type="GO" id="GO:0005524">
    <property type="term" value="F:ATP binding"/>
    <property type="evidence" value="ECO:0007669"/>
    <property type="project" value="InterPro"/>
</dbReference>